<keyword evidence="2 4" id="KW-0547">Nucleotide-binding</keyword>
<dbReference type="PROSITE" id="PS00108">
    <property type="entry name" value="PROTEIN_KINASE_ST"/>
    <property type="match status" value="1"/>
</dbReference>
<keyword evidence="3 4" id="KW-0067">ATP-binding</keyword>
<evidence type="ECO:0000256" key="4">
    <source>
        <dbReference type="PROSITE-ProRule" id="PRU10141"/>
    </source>
</evidence>
<keyword evidence="5" id="KW-0808">Transferase</keyword>
<evidence type="ECO:0000313" key="8">
    <source>
        <dbReference type="EMBL" id="TKR89181.1"/>
    </source>
</evidence>
<feature type="compositionally biased region" description="Basic residues" evidence="6">
    <location>
        <begin position="413"/>
        <end position="424"/>
    </location>
</feature>
<proteinExistence type="inferred from homology"/>
<keyword evidence="5" id="KW-0723">Serine/threonine-protein kinase</keyword>
<evidence type="ECO:0000256" key="1">
    <source>
        <dbReference type="ARBA" id="ARBA00012513"/>
    </source>
</evidence>
<dbReference type="Pfam" id="PF00069">
    <property type="entry name" value="Pkinase"/>
    <property type="match status" value="1"/>
</dbReference>
<dbReference type="STRING" id="34508.A0A4U5P0H0"/>
<dbReference type="EC" id="2.7.11.1" evidence="1"/>
<keyword evidence="5" id="KW-0418">Kinase</keyword>
<dbReference type="InterPro" id="IPR008271">
    <property type="entry name" value="Ser/Thr_kinase_AS"/>
</dbReference>
<feature type="compositionally biased region" description="Basic and acidic residues" evidence="6">
    <location>
        <begin position="452"/>
        <end position="461"/>
    </location>
</feature>
<comment type="similarity">
    <text evidence="5">Belongs to the protein kinase superfamily.</text>
</comment>
<evidence type="ECO:0000256" key="6">
    <source>
        <dbReference type="SAM" id="MobiDB-lite"/>
    </source>
</evidence>
<reference evidence="8 9" key="1">
    <citation type="journal article" date="2015" name="Genome Biol.">
        <title>Comparative genomics of Steinernema reveals deeply conserved gene regulatory networks.</title>
        <authorList>
            <person name="Dillman A.R."/>
            <person name="Macchietto M."/>
            <person name="Porter C.F."/>
            <person name="Rogers A."/>
            <person name="Williams B."/>
            <person name="Antoshechkin I."/>
            <person name="Lee M.M."/>
            <person name="Goodwin Z."/>
            <person name="Lu X."/>
            <person name="Lewis E.E."/>
            <person name="Goodrich-Blair H."/>
            <person name="Stock S.P."/>
            <person name="Adams B.J."/>
            <person name="Sternberg P.W."/>
            <person name="Mortazavi A."/>
        </authorList>
    </citation>
    <scope>NUCLEOTIDE SEQUENCE [LARGE SCALE GENOMIC DNA]</scope>
    <source>
        <strain evidence="8 9">ALL</strain>
    </source>
</reference>
<evidence type="ECO:0000313" key="9">
    <source>
        <dbReference type="Proteomes" id="UP000298663"/>
    </source>
</evidence>
<dbReference type="SMART" id="SM00220">
    <property type="entry name" value="S_TKc"/>
    <property type="match status" value="1"/>
</dbReference>
<name>A0A4U5P0H0_STECR</name>
<dbReference type="PROSITE" id="PS00107">
    <property type="entry name" value="PROTEIN_KINASE_ATP"/>
    <property type="match status" value="1"/>
</dbReference>
<feature type="region of interest" description="Disordered" evidence="6">
    <location>
        <begin position="1"/>
        <end position="72"/>
    </location>
</feature>
<gene>
    <name evidence="8" type="ORF">L596_013321</name>
</gene>
<dbReference type="InterPro" id="IPR000719">
    <property type="entry name" value="Prot_kinase_dom"/>
</dbReference>
<sequence>MRQCIGRWTKRGSQPNPKRLPQAGTPLKKKVSKGVSSNDDIPSKQKPKSLKHKNKARPPQKISQNETLNKVSFTMAPKDDRKALEEGEQLHGNHGTYIIKKRVGSGGFGDVYKVVKSGDKPGNSYALKTEIADAKASKLKLEILILSAVRGDNKPRDEDGKLLYFPEYHDNGKTPYLTFMVMDLLGPSVDDIRKKRCTSGFSQATAVKLALKMLDPIRELHNVGYIHRDIKPGNFCTGVNLAAEELYILDFGIAVLYQEINGSHRKESDKRLSFAGTLPFCSRNSLKHRLVSRRDDMESWLYMFFDLCDRNALLWKRIRDPETVLKFKEDFFENVMKDKNTNDDSYDKFRDFKKVVSMVGKMSFYDDPHYDKIKEELKEAAKALNIEYDKPYDWLSTAATTTSEEQKDEGAKKKNNSSGRKKNTKKPEKPRLVTQDGKDDDEKEPVKSLGKSMDEKGEKAPNKKTVLVEASKLKEETKKDFD</sequence>
<feature type="compositionally biased region" description="Basic residues" evidence="6">
    <location>
        <begin position="45"/>
        <end position="58"/>
    </location>
</feature>
<feature type="region of interest" description="Disordered" evidence="6">
    <location>
        <begin position="399"/>
        <end position="482"/>
    </location>
</feature>
<dbReference type="InterPro" id="IPR017441">
    <property type="entry name" value="Protein_kinase_ATP_BS"/>
</dbReference>
<dbReference type="PANTHER" id="PTHR11909">
    <property type="entry name" value="CASEIN KINASE-RELATED"/>
    <property type="match status" value="1"/>
</dbReference>
<keyword evidence="9" id="KW-1185">Reference proteome</keyword>
<evidence type="ECO:0000256" key="5">
    <source>
        <dbReference type="RuleBase" id="RU000304"/>
    </source>
</evidence>
<dbReference type="GO" id="GO:0005524">
    <property type="term" value="F:ATP binding"/>
    <property type="evidence" value="ECO:0007669"/>
    <property type="project" value="UniProtKB-UniRule"/>
</dbReference>
<accession>A0A4U5P0H0</accession>
<dbReference type="EMBL" id="AZBU02000003">
    <property type="protein sequence ID" value="TKR89181.1"/>
    <property type="molecule type" value="Genomic_DNA"/>
</dbReference>
<dbReference type="SUPFAM" id="SSF56112">
    <property type="entry name" value="Protein kinase-like (PK-like)"/>
    <property type="match status" value="1"/>
</dbReference>
<dbReference type="Gene3D" id="1.10.510.10">
    <property type="entry name" value="Transferase(Phosphotransferase) domain 1"/>
    <property type="match status" value="1"/>
</dbReference>
<protein>
    <recommendedName>
        <fullName evidence="1">non-specific serine/threonine protein kinase</fullName>
        <ecNumber evidence="1">2.7.11.1</ecNumber>
    </recommendedName>
</protein>
<dbReference type="PROSITE" id="PS50011">
    <property type="entry name" value="PROTEIN_KINASE_DOM"/>
    <property type="match status" value="1"/>
</dbReference>
<reference evidence="8 9" key="2">
    <citation type="journal article" date="2019" name="G3 (Bethesda)">
        <title>Hybrid Assembly of the Genome of the Entomopathogenic Nematode Steinernema carpocapsae Identifies the X-Chromosome.</title>
        <authorList>
            <person name="Serra L."/>
            <person name="Macchietto M."/>
            <person name="Macias-Munoz A."/>
            <person name="McGill C.J."/>
            <person name="Rodriguez I.M."/>
            <person name="Rodriguez B."/>
            <person name="Murad R."/>
            <person name="Mortazavi A."/>
        </authorList>
    </citation>
    <scope>NUCLEOTIDE SEQUENCE [LARGE SCALE GENOMIC DNA]</scope>
    <source>
        <strain evidence="8 9">ALL</strain>
    </source>
</reference>
<evidence type="ECO:0000259" key="7">
    <source>
        <dbReference type="PROSITE" id="PS50011"/>
    </source>
</evidence>
<feature type="domain" description="Protein kinase" evidence="7">
    <location>
        <begin position="97"/>
        <end position="395"/>
    </location>
</feature>
<feature type="compositionally biased region" description="Basic and acidic residues" evidence="6">
    <location>
        <begin position="471"/>
        <end position="482"/>
    </location>
</feature>
<evidence type="ECO:0000256" key="2">
    <source>
        <dbReference type="ARBA" id="ARBA00022741"/>
    </source>
</evidence>
<dbReference type="InterPro" id="IPR011009">
    <property type="entry name" value="Kinase-like_dom_sf"/>
</dbReference>
<dbReference type="GO" id="GO:0004674">
    <property type="term" value="F:protein serine/threonine kinase activity"/>
    <property type="evidence" value="ECO:0007669"/>
    <property type="project" value="UniProtKB-KW"/>
</dbReference>
<dbReference type="InterPro" id="IPR050235">
    <property type="entry name" value="CK1_Ser-Thr_kinase"/>
</dbReference>
<feature type="compositionally biased region" description="Polar residues" evidence="6">
    <location>
        <begin position="61"/>
        <end position="72"/>
    </location>
</feature>
<comment type="caution">
    <text evidence="8">The sequence shown here is derived from an EMBL/GenBank/DDBJ whole genome shotgun (WGS) entry which is preliminary data.</text>
</comment>
<dbReference type="AlphaFoldDB" id="A0A4U5P0H0"/>
<dbReference type="Proteomes" id="UP000298663">
    <property type="component" value="Unassembled WGS sequence"/>
</dbReference>
<organism evidence="8 9">
    <name type="scientific">Steinernema carpocapsae</name>
    <name type="common">Entomopathogenic nematode</name>
    <dbReference type="NCBI Taxonomy" id="34508"/>
    <lineage>
        <taxon>Eukaryota</taxon>
        <taxon>Metazoa</taxon>
        <taxon>Ecdysozoa</taxon>
        <taxon>Nematoda</taxon>
        <taxon>Chromadorea</taxon>
        <taxon>Rhabditida</taxon>
        <taxon>Tylenchina</taxon>
        <taxon>Panagrolaimomorpha</taxon>
        <taxon>Strongyloidoidea</taxon>
        <taxon>Steinernematidae</taxon>
        <taxon>Steinernema</taxon>
    </lineage>
</organism>
<evidence type="ECO:0000256" key="3">
    <source>
        <dbReference type="ARBA" id="ARBA00022840"/>
    </source>
</evidence>
<feature type="binding site" evidence="4">
    <location>
        <position position="128"/>
    </location>
    <ligand>
        <name>ATP</name>
        <dbReference type="ChEBI" id="CHEBI:30616"/>
    </ligand>
</feature>
<dbReference type="OrthoDB" id="2687620at2759"/>